<feature type="transmembrane region" description="Helical" evidence="5">
    <location>
        <begin position="99"/>
        <end position="122"/>
    </location>
</feature>
<feature type="transmembrane region" description="Helical" evidence="5">
    <location>
        <begin position="24"/>
        <end position="43"/>
    </location>
</feature>
<evidence type="ECO:0000313" key="8">
    <source>
        <dbReference type="Proteomes" id="UP001595817"/>
    </source>
</evidence>
<evidence type="ECO:0000256" key="3">
    <source>
        <dbReference type="ARBA" id="ARBA00022989"/>
    </source>
</evidence>
<keyword evidence="4 5" id="KW-0472">Membrane</keyword>
<reference evidence="8" key="1">
    <citation type="journal article" date="2019" name="Int. J. Syst. Evol. Microbiol.">
        <title>The Global Catalogue of Microorganisms (GCM) 10K type strain sequencing project: providing services to taxonomists for standard genome sequencing and annotation.</title>
        <authorList>
            <consortium name="The Broad Institute Genomics Platform"/>
            <consortium name="The Broad Institute Genome Sequencing Center for Infectious Disease"/>
            <person name="Wu L."/>
            <person name="Ma J."/>
        </authorList>
    </citation>
    <scope>NUCLEOTIDE SEQUENCE [LARGE SCALE GENOMIC DNA]</scope>
    <source>
        <strain evidence="8">CCUG 59778</strain>
    </source>
</reference>
<proteinExistence type="predicted"/>
<dbReference type="Pfam" id="PF04893">
    <property type="entry name" value="Yip1"/>
    <property type="match status" value="1"/>
</dbReference>
<evidence type="ECO:0000256" key="4">
    <source>
        <dbReference type="ARBA" id="ARBA00023136"/>
    </source>
</evidence>
<dbReference type="EMBL" id="JBHSEC010000003">
    <property type="protein sequence ID" value="MFC4409622.1"/>
    <property type="molecule type" value="Genomic_DNA"/>
</dbReference>
<evidence type="ECO:0000256" key="5">
    <source>
        <dbReference type="SAM" id="Phobius"/>
    </source>
</evidence>
<protein>
    <submittedName>
        <fullName evidence="7">YIP1 family protein</fullName>
    </submittedName>
</protein>
<dbReference type="Proteomes" id="UP001595817">
    <property type="component" value="Unassembled WGS sequence"/>
</dbReference>
<keyword evidence="2 5" id="KW-0812">Transmembrane</keyword>
<organism evidence="7 8">
    <name type="scientific">Chungangia koreensis</name>
    <dbReference type="NCBI Taxonomy" id="752657"/>
    <lineage>
        <taxon>Bacteria</taxon>
        <taxon>Bacillati</taxon>
        <taxon>Bacillota</taxon>
        <taxon>Bacilli</taxon>
        <taxon>Lactobacillales</taxon>
        <taxon>Chungangia</taxon>
    </lineage>
</organism>
<gene>
    <name evidence="7" type="ORF">ACFOZY_04115</name>
</gene>
<dbReference type="InterPro" id="IPR006977">
    <property type="entry name" value="Yip1_dom"/>
</dbReference>
<feature type="transmembrane region" description="Helical" evidence="5">
    <location>
        <begin position="178"/>
        <end position="203"/>
    </location>
</feature>
<feature type="transmembrane region" description="Helical" evidence="5">
    <location>
        <begin position="134"/>
        <end position="158"/>
    </location>
</feature>
<evidence type="ECO:0000256" key="1">
    <source>
        <dbReference type="ARBA" id="ARBA00004141"/>
    </source>
</evidence>
<sequence length="204" mass="21948">MNPFITIWSRPKETLQYILDEKTVGYAVMLTLLGSLVSSIMAFSDTGFFGDFPLVAILAISFGAAIVLGLMGWGFMTLLYTLVGKMLGGSGTMPQVSKIVASSALPGIWMAPINVLILLIYGKDLYEAPQIYEFTVLPIAVYLIYNLITLGIGVYAIVIQSMGLGLAHGFSSLRGFGAVAIVTGFLIVITLIISFAIISIFIFK</sequence>
<comment type="subcellular location">
    <subcellularLocation>
        <location evidence="1">Membrane</location>
        <topology evidence="1">Multi-pass membrane protein</topology>
    </subcellularLocation>
</comment>
<comment type="caution">
    <text evidence="7">The sequence shown here is derived from an EMBL/GenBank/DDBJ whole genome shotgun (WGS) entry which is preliminary data.</text>
</comment>
<name>A0ABV8X107_9LACT</name>
<evidence type="ECO:0000313" key="7">
    <source>
        <dbReference type="EMBL" id="MFC4409622.1"/>
    </source>
</evidence>
<feature type="domain" description="Yip1" evidence="6">
    <location>
        <begin position="6"/>
        <end position="191"/>
    </location>
</feature>
<accession>A0ABV8X107</accession>
<keyword evidence="3 5" id="KW-1133">Transmembrane helix</keyword>
<evidence type="ECO:0000259" key="6">
    <source>
        <dbReference type="Pfam" id="PF04893"/>
    </source>
</evidence>
<feature type="transmembrane region" description="Helical" evidence="5">
    <location>
        <begin position="55"/>
        <end position="79"/>
    </location>
</feature>
<keyword evidence="8" id="KW-1185">Reference proteome</keyword>
<evidence type="ECO:0000256" key="2">
    <source>
        <dbReference type="ARBA" id="ARBA00022692"/>
    </source>
</evidence>
<dbReference type="RefSeq" id="WP_378152559.1">
    <property type="nucleotide sequence ID" value="NZ_JBHSEC010000003.1"/>
</dbReference>